<dbReference type="SUPFAM" id="SSF52833">
    <property type="entry name" value="Thioredoxin-like"/>
    <property type="match status" value="1"/>
</dbReference>
<dbReference type="FunFam" id="1.20.1050.10:FF:000004">
    <property type="entry name" value="Glutathione S-transferase F2"/>
    <property type="match status" value="1"/>
</dbReference>
<proteinExistence type="inferred from homology"/>
<dbReference type="GO" id="GO:0005737">
    <property type="term" value="C:cytoplasm"/>
    <property type="evidence" value="ECO:0007669"/>
    <property type="project" value="TreeGrafter"/>
</dbReference>
<keyword evidence="5" id="KW-0732">Signal</keyword>
<dbReference type="InterPro" id="IPR036282">
    <property type="entry name" value="Glutathione-S-Trfase_C_sf"/>
</dbReference>
<feature type="chain" id="PRO_5008900839" description="glutathione transferase" evidence="5">
    <location>
        <begin position="34"/>
        <end position="241"/>
    </location>
</feature>
<dbReference type="SFLD" id="SFLDG00358">
    <property type="entry name" value="Main_(cytGST)"/>
    <property type="match status" value="1"/>
</dbReference>
<protein>
    <recommendedName>
        <fullName evidence="2">glutathione transferase</fullName>
        <ecNumber evidence="2">2.5.1.18</ecNumber>
    </recommendedName>
</protein>
<evidence type="ECO:0000259" key="6">
    <source>
        <dbReference type="PROSITE" id="PS50404"/>
    </source>
</evidence>
<dbReference type="Gene3D" id="1.20.1050.10">
    <property type="match status" value="1"/>
</dbReference>
<dbReference type="PROSITE" id="PS50405">
    <property type="entry name" value="GST_CTER"/>
    <property type="match status" value="1"/>
</dbReference>
<evidence type="ECO:0000256" key="1">
    <source>
        <dbReference type="ARBA" id="ARBA00010128"/>
    </source>
</evidence>
<dbReference type="SFLD" id="SFLDS00019">
    <property type="entry name" value="Glutathione_Transferase_(cytos"/>
    <property type="match status" value="1"/>
</dbReference>
<dbReference type="SFLD" id="SFLDG01154">
    <property type="entry name" value="Main.5:_Phi-like"/>
    <property type="match status" value="1"/>
</dbReference>
<dbReference type="InterPro" id="IPR036249">
    <property type="entry name" value="Thioredoxin-like_sf"/>
</dbReference>
<feature type="domain" description="GST N-terminal" evidence="6">
    <location>
        <begin position="27"/>
        <end position="108"/>
    </location>
</feature>
<dbReference type="AlphaFoldDB" id="A0A1D1Z8Q6"/>
<dbReference type="FunFam" id="3.40.30.10:FF:000016">
    <property type="entry name" value="Glutathione S-transferase F2"/>
    <property type="match status" value="1"/>
</dbReference>
<dbReference type="PANTHER" id="PTHR43900">
    <property type="entry name" value="GLUTATHIONE S-TRANSFERASE RHO"/>
    <property type="match status" value="1"/>
</dbReference>
<evidence type="ECO:0000256" key="4">
    <source>
        <dbReference type="ARBA" id="ARBA00047960"/>
    </source>
</evidence>
<feature type="domain" description="GST C-terminal" evidence="7">
    <location>
        <begin position="115"/>
        <end position="241"/>
    </location>
</feature>
<feature type="signal peptide" evidence="5">
    <location>
        <begin position="1"/>
        <end position="33"/>
    </location>
</feature>
<dbReference type="InterPro" id="IPR034347">
    <property type="entry name" value="GST_Phi_C"/>
</dbReference>
<dbReference type="GO" id="GO:0009635">
    <property type="term" value="P:response to herbicide"/>
    <property type="evidence" value="ECO:0007669"/>
    <property type="project" value="UniProtKB-ARBA"/>
</dbReference>
<dbReference type="InterPro" id="IPR040079">
    <property type="entry name" value="Glutathione_S-Trfase"/>
</dbReference>
<comment type="catalytic activity">
    <reaction evidence="4">
        <text>RX + glutathione = an S-substituted glutathione + a halide anion + H(+)</text>
        <dbReference type="Rhea" id="RHEA:16437"/>
        <dbReference type="ChEBI" id="CHEBI:15378"/>
        <dbReference type="ChEBI" id="CHEBI:16042"/>
        <dbReference type="ChEBI" id="CHEBI:17792"/>
        <dbReference type="ChEBI" id="CHEBI:57925"/>
        <dbReference type="ChEBI" id="CHEBI:90779"/>
        <dbReference type="EC" id="2.5.1.18"/>
    </reaction>
</comment>
<evidence type="ECO:0000313" key="8">
    <source>
        <dbReference type="EMBL" id="JAT63271.1"/>
    </source>
</evidence>
<dbReference type="CDD" id="cd03187">
    <property type="entry name" value="GST_C_Phi"/>
    <property type="match status" value="1"/>
</dbReference>
<sequence length="241" mass="26534">CVIAPFFSFFFISRHLLELFVLLGAMAVLKVHGHPHSTAAMRVFSVLHEKGLDFEFVSVKMEAGEHKKEPFLSLNPFGQVPAFEHGDLKMFESRAITQYLAHTHPGEGTELVCRDTKKMAEMSVWMEVEAQKFDPVASKLAFELVIKPMFGLGATDAAVAAELQGALGKVLDVYEARLAGSKYVGGDCFGLADVHHQPVVHYLMNSPAREVFDARPHVSAWAAAILARPAWAKVLAMRKSA</sequence>
<feature type="non-terminal residue" evidence="8">
    <location>
        <position position="1"/>
    </location>
</feature>
<dbReference type="Pfam" id="PF00043">
    <property type="entry name" value="GST_C"/>
    <property type="match status" value="1"/>
</dbReference>
<dbReference type="GO" id="GO:0006749">
    <property type="term" value="P:glutathione metabolic process"/>
    <property type="evidence" value="ECO:0007669"/>
    <property type="project" value="TreeGrafter"/>
</dbReference>
<evidence type="ECO:0000256" key="2">
    <source>
        <dbReference type="ARBA" id="ARBA00012452"/>
    </source>
</evidence>
<organism evidence="8">
    <name type="scientific">Anthurium amnicola</name>
    <dbReference type="NCBI Taxonomy" id="1678845"/>
    <lineage>
        <taxon>Eukaryota</taxon>
        <taxon>Viridiplantae</taxon>
        <taxon>Streptophyta</taxon>
        <taxon>Embryophyta</taxon>
        <taxon>Tracheophyta</taxon>
        <taxon>Spermatophyta</taxon>
        <taxon>Magnoliopsida</taxon>
        <taxon>Liliopsida</taxon>
        <taxon>Araceae</taxon>
        <taxon>Pothoideae</taxon>
        <taxon>Potheae</taxon>
        <taxon>Anthurium</taxon>
    </lineage>
</organism>
<dbReference type="InterPro" id="IPR004045">
    <property type="entry name" value="Glutathione_S-Trfase_N"/>
</dbReference>
<dbReference type="PROSITE" id="PS50404">
    <property type="entry name" value="GST_NTER"/>
    <property type="match status" value="1"/>
</dbReference>
<dbReference type="EMBL" id="GDJX01004665">
    <property type="protein sequence ID" value="JAT63271.1"/>
    <property type="molecule type" value="Transcribed_RNA"/>
</dbReference>
<evidence type="ECO:0000256" key="3">
    <source>
        <dbReference type="ARBA" id="ARBA00022679"/>
    </source>
</evidence>
<evidence type="ECO:0000259" key="7">
    <source>
        <dbReference type="PROSITE" id="PS50405"/>
    </source>
</evidence>
<dbReference type="GO" id="GO:0004364">
    <property type="term" value="F:glutathione transferase activity"/>
    <property type="evidence" value="ECO:0007669"/>
    <property type="project" value="UniProtKB-EC"/>
</dbReference>
<dbReference type="PANTHER" id="PTHR43900:SF47">
    <property type="entry name" value="GLUTATHIONE S-TRANSFERASE F6-RELATED"/>
    <property type="match status" value="1"/>
</dbReference>
<dbReference type="SUPFAM" id="SSF47616">
    <property type="entry name" value="GST C-terminal domain-like"/>
    <property type="match status" value="1"/>
</dbReference>
<dbReference type="GO" id="GO:0043295">
    <property type="term" value="F:glutathione binding"/>
    <property type="evidence" value="ECO:0007669"/>
    <property type="project" value="TreeGrafter"/>
</dbReference>
<dbReference type="Gene3D" id="3.40.30.10">
    <property type="entry name" value="Glutaredoxin"/>
    <property type="match status" value="1"/>
</dbReference>
<dbReference type="CDD" id="cd03053">
    <property type="entry name" value="GST_N_Phi"/>
    <property type="match status" value="1"/>
</dbReference>
<gene>
    <name evidence="8" type="primary">GSTF_5</name>
    <name evidence="8" type="ORF">g.48718</name>
</gene>
<name>A0A1D1Z8Q6_9ARAE</name>
<comment type="similarity">
    <text evidence="1">Belongs to the GST superfamily. Phi family.</text>
</comment>
<accession>A0A1D1Z8Q6</accession>
<evidence type="ECO:0000256" key="5">
    <source>
        <dbReference type="SAM" id="SignalP"/>
    </source>
</evidence>
<keyword evidence="3 8" id="KW-0808">Transferase</keyword>
<dbReference type="InterPro" id="IPR010987">
    <property type="entry name" value="Glutathione-S-Trfase_C-like"/>
</dbReference>
<dbReference type="EC" id="2.5.1.18" evidence="2"/>
<dbReference type="Pfam" id="PF02798">
    <property type="entry name" value="GST_N"/>
    <property type="match status" value="1"/>
</dbReference>
<reference evidence="8" key="1">
    <citation type="submission" date="2015-07" db="EMBL/GenBank/DDBJ databases">
        <title>Transcriptome Assembly of Anthurium amnicola.</title>
        <authorList>
            <person name="Suzuki J."/>
        </authorList>
    </citation>
    <scope>NUCLEOTIDE SEQUENCE</scope>
</reference>
<dbReference type="InterPro" id="IPR004046">
    <property type="entry name" value="GST_C"/>
</dbReference>